<dbReference type="RefSeq" id="WP_286354617.1">
    <property type="nucleotide sequence ID" value="NZ_AP027079.1"/>
</dbReference>
<protein>
    <submittedName>
        <fullName evidence="5">2-alkenal reductase</fullName>
    </submittedName>
</protein>
<dbReference type="Gene3D" id="2.40.10.10">
    <property type="entry name" value="Trypsin-like serine proteases"/>
    <property type="match status" value="2"/>
</dbReference>
<evidence type="ECO:0000313" key="5">
    <source>
        <dbReference type="EMBL" id="BDU67990.1"/>
    </source>
</evidence>
<dbReference type="Gene3D" id="2.30.42.10">
    <property type="match status" value="1"/>
</dbReference>
<evidence type="ECO:0000256" key="1">
    <source>
        <dbReference type="ARBA" id="ARBA00010541"/>
    </source>
</evidence>
<gene>
    <name evidence="5" type="primary">degP_1</name>
    <name evidence="5" type="ORF">GETHOR_00910</name>
</gene>
<dbReference type="SUPFAM" id="SSF50156">
    <property type="entry name" value="PDZ domain-like"/>
    <property type="match status" value="1"/>
</dbReference>
<dbReference type="EMBL" id="AP027079">
    <property type="protein sequence ID" value="BDU67990.1"/>
    <property type="molecule type" value="Genomic_DNA"/>
</dbReference>
<accession>A0ABN6UTL3</accession>
<proteinExistence type="inferred from homology"/>
<dbReference type="InterPro" id="IPR051201">
    <property type="entry name" value="Chloro_Bact_Ser_Proteases"/>
</dbReference>
<dbReference type="Pfam" id="PF13365">
    <property type="entry name" value="Trypsin_2"/>
    <property type="match status" value="1"/>
</dbReference>
<evidence type="ECO:0000256" key="3">
    <source>
        <dbReference type="ARBA" id="ARBA00022801"/>
    </source>
</evidence>
<sequence length="388" mass="41502">MIRLSCTLLLLTTLLGAQEPPKSAPTEDATIQRFRAHAKPRVVTQRAPLGAEEKNTIRRFKEAKPSVVYVSAIAPAQDPRTLDITKVPTGTGTGFVWDEWGHVVTNHHVITVEEGGRRVRDVDEVEVTLADGKTYKGRVIGTSFALDIAVLQVFAPLEAMRPIPIGRSHDLQVGQSVMAIGNPFGLDHSLTKGVISALGRGIDTGYNTRILNAIQTDAAVNPGNSGGPLLDSTGRLVGMNTAIAAATGASVGIGFAIPVDTLNDIVPKLIARDRLEPPRMGFVALLAYEAHRVFGITRGLVVKEVDADSPAGRAGLRPLEVDADGRVKTMGDILLAYQGRVIENEGQFLAMLELEPPADEVVFDVLREGQVIKVTLRLKGSKAVPTSL</sequence>
<dbReference type="PANTHER" id="PTHR43343:SF3">
    <property type="entry name" value="PROTEASE DO-LIKE 8, CHLOROPLASTIC"/>
    <property type="match status" value="1"/>
</dbReference>
<feature type="chain" id="PRO_5045752534" evidence="4">
    <location>
        <begin position="18"/>
        <end position="388"/>
    </location>
</feature>
<dbReference type="PANTHER" id="PTHR43343">
    <property type="entry name" value="PEPTIDASE S12"/>
    <property type="match status" value="1"/>
</dbReference>
<comment type="similarity">
    <text evidence="1">Belongs to the peptidase S1C family.</text>
</comment>
<dbReference type="Proteomes" id="UP001242010">
    <property type="component" value="Chromosome"/>
</dbReference>
<keyword evidence="6" id="KW-1185">Reference proteome</keyword>
<name>A0ABN6UTL3_9BACT</name>
<organism evidence="5 6">
    <name type="scientific">Geothrix oryzae</name>
    <dbReference type="NCBI Taxonomy" id="2927975"/>
    <lineage>
        <taxon>Bacteria</taxon>
        <taxon>Pseudomonadati</taxon>
        <taxon>Acidobacteriota</taxon>
        <taxon>Holophagae</taxon>
        <taxon>Holophagales</taxon>
        <taxon>Holophagaceae</taxon>
        <taxon>Geothrix</taxon>
    </lineage>
</organism>
<evidence type="ECO:0000256" key="2">
    <source>
        <dbReference type="ARBA" id="ARBA00022670"/>
    </source>
</evidence>
<evidence type="ECO:0000313" key="6">
    <source>
        <dbReference type="Proteomes" id="UP001242010"/>
    </source>
</evidence>
<reference evidence="6" key="1">
    <citation type="journal article" date="2023" name="Int. J. Syst. Evol. Microbiol.">
        <title>Mesoterricola silvestris gen. nov., sp. nov., Mesoterricola sediminis sp. nov., Geothrix oryzae sp. nov., Geothrix edaphica sp. nov., Geothrix rubra sp. nov., and Geothrix limicola sp. nov., six novel members of Acidobacteriota isolated from soils.</title>
        <authorList>
            <person name="Itoh H."/>
            <person name="Sugisawa Y."/>
            <person name="Mise K."/>
            <person name="Xu Z."/>
            <person name="Kuniyasu M."/>
            <person name="Ushijima N."/>
            <person name="Kawano K."/>
            <person name="Kobayashi E."/>
            <person name="Shiratori Y."/>
            <person name="Masuda Y."/>
            <person name="Senoo K."/>
        </authorList>
    </citation>
    <scope>NUCLEOTIDE SEQUENCE [LARGE SCALE GENOMIC DNA]</scope>
    <source>
        <strain evidence="6">Red222</strain>
    </source>
</reference>
<dbReference type="SUPFAM" id="SSF50494">
    <property type="entry name" value="Trypsin-like serine proteases"/>
    <property type="match status" value="1"/>
</dbReference>
<dbReference type="InterPro" id="IPR043504">
    <property type="entry name" value="Peptidase_S1_PA_chymotrypsin"/>
</dbReference>
<keyword evidence="2" id="KW-0645">Protease</keyword>
<keyword evidence="4" id="KW-0732">Signal</keyword>
<dbReference type="InterPro" id="IPR009003">
    <property type="entry name" value="Peptidase_S1_PA"/>
</dbReference>
<dbReference type="InterPro" id="IPR001940">
    <property type="entry name" value="Peptidase_S1C"/>
</dbReference>
<dbReference type="PRINTS" id="PR00834">
    <property type="entry name" value="PROTEASES2C"/>
</dbReference>
<feature type="signal peptide" evidence="4">
    <location>
        <begin position="1"/>
        <end position="17"/>
    </location>
</feature>
<evidence type="ECO:0000256" key="4">
    <source>
        <dbReference type="SAM" id="SignalP"/>
    </source>
</evidence>
<keyword evidence="3" id="KW-0378">Hydrolase</keyword>
<dbReference type="InterPro" id="IPR036034">
    <property type="entry name" value="PDZ_sf"/>
</dbReference>